<dbReference type="GO" id="GO:0030596">
    <property type="term" value="F:alpha-L-rhamnosidase activity"/>
    <property type="evidence" value="ECO:0007669"/>
    <property type="project" value="UniProtKB-EC"/>
</dbReference>
<evidence type="ECO:0000259" key="6">
    <source>
        <dbReference type="Pfam" id="PF17389"/>
    </source>
</evidence>
<dbReference type="Gene3D" id="2.60.40.10">
    <property type="entry name" value="Immunoglobulins"/>
    <property type="match status" value="1"/>
</dbReference>
<evidence type="ECO:0000313" key="8">
    <source>
        <dbReference type="EMBL" id="SDN00051.1"/>
    </source>
</evidence>
<gene>
    <name evidence="8" type="ORF">SAMN04488514_11912</name>
</gene>
<dbReference type="InterPro" id="IPR008928">
    <property type="entry name" value="6-hairpin_glycosidase_sf"/>
</dbReference>
<dbReference type="GO" id="GO:0005975">
    <property type="term" value="P:carbohydrate metabolic process"/>
    <property type="evidence" value="ECO:0007669"/>
    <property type="project" value="InterPro"/>
</dbReference>
<evidence type="ECO:0000313" key="9">
    <source>
        <dbReference type="Proteomes" id="UP000199440"/>
    </source>
</evidence>
<accession>A0A1G9XU86</accession>
<organism evidence="8 9">
    <name type="scientific">Kriegella aquimaris</name>
    <dbReference type="NCBI Taxonomy" id="192904"/>
    <lineage>
        <taxon>Bacteria</taxon>
        <taxon>Pseudomonadati</taxon>
        <taxon>Bacteroidota</taxon>
        <taxon>Flavobacteriia</taxon>
        <taxon>Flavobacteriales</taxon>
        <taxon>Flavobacteriaceae</taxon>
        <taxon>Kriegella</taxon>
    </lineage>
</organism>
<protein>
    <recommendedName>
        <fullName evidence="2">alpha-L-rhamnosidase</fullName>
        <ecNumber evidence="2">3.2.1.40</ecNumber>
    </recommendedName>
</protein>
<dbReference type="STRING" id="192904.SAMN04488514_11912"/>
<name>A0A1G9XU86_9FLAO</name>
<dbReference type="Gene3D" id="2.60.420.10">
    <property type="entry name" value="Maltose phosphorylase, domain 3"/>
    <property type="match status" value="1"/>
</dbReference>
<dbReference type="Pfam" id="PF25788">
    <property type="entry name" value="Ig_Rha78A_N"/>
    <property type="match status" value="1"/>
</dbReference>
<dbReference type="InterPro" id="IPR035396">
    <property type="entry name" value="Bac_rhamnosid6H"/>
</dbReference>
<dbReference type="InterPro" id="IPR012341">
    <property type="entry name" value="6hp_glycosidase-like_sf"/>
</dbReference>
<feature type="domain" description="Bacterial alpha-L-rhamnosidase N-terminal" evidence="5">
    <location>
        <begin position="171"/>
        <end position="339"/>
    </location>
</feature>
<dbReference type="EC" id="3.2.1.40" evidence="2"/>
<dbReference type="PANTHER" id="PTHR33307">
    <property type="entry name" value="ALPHA-RHAMNOSIDASE (EUROFUNG)"/>
    <property type="match status" value="1"/>
</dbReference>
<dbReference type="Pfam" id="PF08531">
    <property type="entry name" value="Bac_rhamnosid_N"/>
    <property type="match status" value="1"/>
</dbReference>
<dbReference type="InterPro" id="IPR035398">
    <property type="entry name" value="Bac_rhamnosid_C"/>
</dbReference>
<sequence>MKNSIQFGILFLCLALTASFSINKVQVNRLVTEYKTDPIGIDVEKPRLSWQLNSDEESVLQTAYEIRVADSKEDLQKGRNLIWTSEKVESDQSVNVVYEGPALQSMQCVYWQVRVWDNKNRASAWSTPAFWEMGILDKALWTASYIAMDDITTEKKSHPSQYFRRGFQTKKTVKSATVQATSLGVYELYLNGEKVGDDLFTPGYTSYNKRLQYQTYDVTNLLKVDNALGAIVGDGWYRGNIGWKGDYAFYGKQLALLVQLHINYTDGTRETIGSNGDWKASYGPILESDMYNGEKYDARLEMDGWAKTGFDDSQWQKVKILDHSKDILVAPQGPPVKAIEEIKPKKLMTTPKGEIVLDLGQNIVGWARMKVNGQKGHKVTLKFAEVLDKDGNFYTTNLRAAEATDIYILKGEGEEMFEPHFTSHGFRYIQVINYPGTLNPDDITGIVIHSDISPTGNFTTSDPMINQLQSNIQWGQRDNFLDIPTDCPQRDERAGWTGDAQVFSMTAAYNFDVAAFYTKWLKDLALDQHENGSVTNVVPDILTGGEGVSAKGGATGWADAAVIIPWTVYQSYGDKRILREQYDSMKGWVDYMAKKSGGDYLWNDPKHWHWGDWLAYNADKPDYNGSVTEKDLIATAYAYYSTSLLGKIASIIGKTEDVGKYAEQAKNIKKAFIQEYITPNGRLVSHTQTAYAMALSFDLIPENLIEKSAAYFAADVEKFGHLTTGFLGTPLLCSTLSKIGRDDLAFMLLNRKEFPSWLYPITMGATTIWERWDTQKPDGTIIEGMNSFNHYSYGAIGEWLYTHVGGLRIDPKNPGYKHIIFDPHPGGGLTSANAEFLSLYGKIKSDWQIKDGKFHYEVVIPANTTATVTLPEAELGNISLNDGKIKPEVQKTMKQTDDGVQLKLGSGTYRFSYSAEQLKASIKS</sequence>
<dbReference type="SUPFAM" id="SSF48208">
    <property type="entry name" value="Six-hairpin glycosidases"/>
    <property type="match status" value="1"/>
</dbReference>
<dbReference type="Gene3D" id="1.50.10.10">
    <property type="match status" value="1"/>
</dbReference>
<evidence type="ECO:0000256" key="3">
    <source>
        <dbReference type="ARBA" id="ARBA00022801"/>
    </source>
</evidence>
<keyword evidence="9" id="KW-1185">Reference proteome</keyword>
<dbReference type="InterPro" id="IPR016007">
    <property type="entry name" value="Alpha_rhamnosid"/>
</dbReference>
<feature type="domain" description="Alpha-L-rhamnosidase concanavalin-like" evidence="4">
    <location>
        <begin position="349"/>
        <end position="449"/>
    </location>
</feature>
<reference evidence="8 9" key="1">
    <citation type="submission" date="2016-10" db="EMBL/GenBank/DDBJ databases">
        <authorList>
            <person name="de Groot N.N."/>
        </authorList>
    </citation>
    <scope>NUCLEOTIDE SEQUENCE [LARGE SCALE GENOMIC DNA]</scope>
    <source>
        <strain evidence="8 9">DSM 19886</strain>
    </source>
</reference>
<dbReference type="PIRSF" id="PIRSF010631">
    <property type="entry name" value="A-rhamnsds"/>
    <property type="match status" value="1"/>
</dbReference>
<dbReference type="Pfam" id="PF17389">
    <property type="entry name" value="Bac_rhamnosid6H"/>
    <property type="match status" value="1"/>
</dbReference>
<dbReference type="EMBL" id="FNGV01000019">
    <property type="protein sequence ID" value="SDN00051.1"/>
    <property type="molecule type" value="Genomic_DNA"/>
</dbReference>
<dbReference type="Gene3D" id="2.60.120.260">
    <property type="entry name" value="Galactose-binding domain-like"/>
    <property type="match status" value="2"/>
</dbReference>
<keyword evidence="3" id="KW-0378">Hydrolase</keyword>
<evidence type="ECO:0000259" key="7">
    <source>
        <dbReference type="Pfam" id="PF17390"/>
    </source>
</evidence>
<comment type="catalytic activity">
    <reaction evidence="1">
        <text>Hydrolysis of terminal non-reducing alpha-L-rhamnose residues in alpha-L-rhamnosides.</text>
        <dbReference type="EC" id="3.2.1.40"/>
    </reaction>
</comment>
<feature type="domain" description="Alpha-L-rhamnosidase C-terminal" evidence="7">
    <location>
        <begin position="809"/>
        <end position="876"/>
    </location>
</feature>
<dbReference type="Proteomes" id="UP000199440">
    <property type="component" value="Unassembled WGS sequence"/>
</dbReference>
<evidence type="ECO:0000256" key="2">
    <source>
        <dbReference type="ARBA" id="ARBA00012652"/>
    </source>
</evidence>
<dbReference type="InterPro" id="IPR013783">
    <property type="entry name" value="Ig-like_fold"/>
</dbReference>
<dbReference type="RefSeq" id="WP_089895315.1">
    <property type="nucleotide sequence ID" value="NZ_FNGV01000019.1"/>
</dbReference>
<feature type="domain" description="Alpha-L-rhamnosidase six-hairpin glycosidase" evidence="6">
    <location>
        <begin position="455"/>
        <end position="804"/>
    </location>
</feature>
<dbReference type="PANTHER" id="PTHR33307:SF6">
    <property type="entry name" value="ALPHA-RHAMNOSIDASE (EUROFUNG)-RELATED"/>
    <property type="match status" value="1"/>
</dbReference>
<dbReference type="InterPro" id="IPR008902">
    <property type="entry name" value="Rhamnosid_concanavalin"/>
</dbReference>
<evidence type="ECO:0000259" key="4">
    <source>
        <dbReference type="Pfam" id="PF05592"/>
    </source>
</evidence>
<dbReference type="OrthoDB" id="9815108at2"/>
<evidence type="ECO:0000256" key="1">
    <source>
        <dbReference type="ARBA" id="ARBA00001445"/>
    </source>
</evidence>
<evidence type="ECO:0000259" key="5">
    <source>
        <dbReference type="Pfam" id="PF08531"/>
    </source>
</evidence>
<dbReference type="InterPro" id="IPR013737">
    <property type="entry name" value="Bac_rhamnosid_N"/>
</dbReference>
<dbReference type="AlphaFoldDB" id="A0A1G9XU86"/>
<dbReference type="Pfam" id="PF17390">
    <property type="entry name" value="Bac_rhamnosid_C"/>
    <property type="match status" value="1"/>
</dbReference>
<proteinExistence type="predicted"/>
<dbReference type="Pfam" id="PF05592">
    <property type="entry name" value="Bac_rhamnosid"/>
    <property type="match status" value="1"/>
</dbReference>